<keyword evidence="9" id="KW-1185">Reference proteome</keyword>
<keyword evidence="2" id="KW-0805">Transcription regulation</keyword>
<feature type="transmembrane region" description="Helical" evidence="6">
    <location>
        <begin position="17"/>
        <end position="46"/>
    </location>
</feature>
<keyword evidence="6" id="KW-0812">Transmembrane</keyword>
<feature type="region of interest" description="Disordered" evidence="5">
    <location>
        <begin position="140"/>
        <end position="172"/>
    </location>
</feature>
<protein>
    <recommendedName>
        <fullName evidence="7">Xylanolytic transcriptional activator regulatory domain-containing protein</fullName>
    </recommendedName>
</protein>
<dbReference type="Pfam" id="PF04082">
    <property type="entry name" value="Fungal_trans"/>
    <property type="match status" value="1"/>
</dbReference>
<evidence type="ECO:0000256" key="6">
    <source>
        <dbReference type="SAM" id="Phobius"/>
    </source>
</evidence>
<feature type="compositionally biased region" description="Basic and acidic residues" evidence="5">
    <location>
        <begin position="140"/>
        <end position="157"/>
    </location>
</feature>
<dbReference type="EMBL" id="KZ852041">
    <property type="protein sequence ID" value="RDH35076.1"/>
    <property type="molecule type" value="Genomic_DNA"/>
</dbReference>
<sequence length="634" mass="72112">MIRNTDRAPLSALPNQFLFFILAPFSLTSVLLNTAYVAVFLLILIVQSINQNATPDNRIREILPRMQSPKDQMRSRSPDSANAEVTNRLDRIEEALRVLGEDLGQIRDLLQIVKPSATIRTPSNGEVLPSREADEQLDHRKRVDIGHSLESERERPRRAVNTSDDAKWPAEQQHPSPVMVSILWRWYLDTVDPVLKVSHTPSVQKDVMRVIKEDTFGDVAKQCLLFAIFYASIISMPSTTCLDKLGEDKPTLLERYRNNVERALARVDLSDSSDITLLQALTLYLTCTRLDSHGPSIKAYLPTAINMAYRLNLHRDGTLQNSSVLETEIRRHLWWQLVTLDLRTAEDHNTTPYILEPSFTTQLPSIVVDADLPSPSTSIATTSSTFFQLLHFELSSFTRRIIFSETFNQANDYPTLSPIQKHQAINAFRQSLESRYFSHCSSINALEFITAATVQLFLVKMKLSVCKPGHNFRPICVEVLQRALALREHELGQKWLWLVQRDIEWGMLELLLNDLCAEGMNEGRDEAWRVVEQAYGYWKGDESTREPIKWNIIEDLRTRALYVQDNEGEVSMNDVPNGSEPVPYTDYQVPVEELAEGTGTVELPGDGTVCEWSMEAFEQYFRALGAGDDMSNVL</sequence>
<dbReference type="InterPro" id="IPR050613">
    <property type="entry name" value="Sec_Metabolite_Reg"/>
</dbReference>
<name>A0A3F3Q8L4_9EURO</name>
<reference evidence="8 9" key="1">
    <citation type="submission" date="2018-07" db="EMBL/GenBank/DDBJ databases">
        <title>The genomes of Aspergillus section Nigri reveals drivers in fungal speciation.</title>
        <authorList>
            <consortium name="DOE Joint Genome Institute"/>
            <person name="Vesth T.C."/>
            <person name="Nybo J."/>
            <person name="Theobald S."/>
            <person name="Brandl J."/>
            <person name="Frisvad J.C."/>
            <person name="Nielsen K.F."/>
            <person name="Lyhne E.K."/>
            <person name="Kogle M.E."/>
            <person name="Kuo A."/>
            <person name="Riley R."/>
            <person name="Clum A."/>
            <person name="Nolan M."/>
            <person name="Lipzen A."/>
            <person name="Salamov A."/>
            <person name="Henrissat B."/>
            <person name="Wiebenga A."/>
            <person name="De vries R.P."/>
            <person name="Grigoriev I.V."/>
            <person name="Mortensen U.H."/>
            <person name="Andersen M.R."/>
            <person name="Baker S.E."/>
        </authorList>
    </citation>
    <scope>NUCLEOTIDE SEQUENCE [LARGE SCALE GENOMIC DNA]</scope>
    <source>
        <strain evidence="8 9">CBS 139.54b</strain>
    </source>
</reference>
<dbReference type="Proteomes" id="UP000253729">
    <property type="component" value="Unassembled WGS sequence"/>
</dbReference>
<dbReference type="CDD" id="cd12148">
    <property type="entry name" value="fungal_TF_MHR"/>
    <property type="match status" value="1"/>
</dbReference>
<accession>A0A3F3Q8L4</accession>
<keyword evidence="6" id="KW-1133">Transmembrane helix</keyword>
<dbReference type="GO" id="GO:0003677">
    <property type="term" value="F:DNA binding"/>
    <property type="evidence" value="ECO:0007669"/>
    <property type="project" value="InterPro"/>
</dbReference>
<proteinExistence type="predicted"/>
<keyword evidence="6" id="KW-0472">Membrane</keyword>
<comment type="subcellular location">
    <subcellularLocation>
        <location evidence="1">Nucleus</location>
    </subcellularLocation>
</comment>
<feature type="domain" description="Xylanolytic transcriptional activator regulatory" evidence="7">
    <location>
        <begin position="217"/>
        <end position="413"/>
    </location>
</feature>
<dbReference type="PANTHER" id="PTHR31001:SF91">
    <property type="entry name" value="ZN(II)2CYS6 TRANSCRIPTION FACTOR (EUROFUNG)"/>
    <property type="match status" value="1"/>
</dbReference>
<dbReference type="GO" id="GO:0008270">
    <property type="term" value="F:zinc ion binding"/>
    <property type="evidence" value="ECO:0007669"/>
    <property type="project" value="InterPro"/>
</dbReference>
<dbReference type="AlphaFoldDB" id="A0A3F3Q8L4"/>
<evidence type="ECO:0000256" key="3">
    <source>
        <dbReference type="ARBA" id="ARBA00023163"/>
    </source>
</evidence>
<keyword evidence="4" id="KW-0539">Nucleus</keyword>
<evidence type="ECO:0000313" key="8">
    <source>
        <dbReference type="EMBL" id="RDH35076.1"/>
    </source>
</evidence>
<evidence type="ECO:0000256" key="2">
    <source>
        <dbReference type="ARBA" id="ARBA00023015"/>
    </source>
</evidence>
<dbReference type="GO" id="GO:0005634">
    <property type="term" value="C:nucleus"/>
    <property type="evidence" value="ECO:0007669"/>
    <property type="project" value="UniProtKB-SubCell"/>
</dbReference>
<dbReference type="InterPro" id="IPR007219">
    <property type="entry name" value="XnlR_reg_dom"/>
</dbReference>
<dbReference type="RefSeq" id="XP_026628098.1">
    <property type="nucleotide sequence ID" value="XM_026772850.1"/>
</dbReference>
<evidence type="ECO:0000259" key="7">
    <source>
        <dbReference type="Pfam" id="PF04082"/>
    </source>
</evidence>
<dbReference type="GO" id="GO:0006351">
    <property type="term" value="P:DNA-templated transcription"/>
    <property type="evidence" value="ECO:0007669"/>
    <property type="project" value="InterPro"/>
</dbReference>
<evidence type="ECO:0000313" key="9">
    <source>
        <dbReference type="Proteomes" id="UP000253729"/>
    </source>
</evidence>
<keyword evidence="3" id="KW-0804">Transcription</keyword>
<organism evidence="8 9">
    <name type="scientific">Aspergillus welwitschiae</name>
    <dbReference type="NCBI Taxonomy" id="1341132"/>
    <lineage>
        <taxon>Eukaryota</taxon>
        <taxon>Fungi</taxon>
        <taxon>Dikarya</taxon>
        <taxon>Ascomycota</taxon>
        <taxon>Pezizomycotina</taxon>
        <taxon>Eurotiomycetes</taxon>
        <taxon>Eurotiomycetidae</taxon>
        <taxon>Eurotiales</taxon>
        <taxon>Aspergillaceae</taxon>
        <taxon>Aspergillus</taxon>
        <taxon>Aspergillus subgen. Circumdati</taxon>
    </lineage>
</organism>
<gene>
    <name evidence="8" type="ORF">BDQ94DRAFT_177215</name>
</gene>
<evidence type="ECO:0000256" key="5">
    <source>
        <dbReference type="SAM" id="MobiDB-lite"/>
    </source>
</evidence>
<dbReference type="GeneID" id="38141206"/>
<evidence type="ECO:0000256" key="4">
    <source>
        <dbReference type="ARBA" id="ARBA00023242"/>
    </source>
</evidence>
<evidence type="ECO:0000256" key="1">
    <source>
        <dbReference type="ARBA" id="ARBA00004123"/>
    </source>
</evidence>
<dbReference type="PANTHER" id="PTHR31001">
    <property type="entry name" value="UNCHARACTERIZED TRANSCRIPTIONAL REGULATORY PROTEIN"/>
    <property type="match status" value="1"/>
</dbReference>
<dbReference type="STRING" id="1341132.A0A3F3Q8L4"/>